<evidence type="ECO:0000313" key="3">
    <source>
        <dbReference type="Proteomes" id="UP001360424"/>
    </source>
</evidence>
<dbReference type="RefSeq" id="WP_338521778.1">
    <property type="nucleotide sequence ID" value="NZ_CP135136.1"/>
</dbReference>
<reference evidence="2" key="1">
    <citation type="submission" date="2023-09" db="EMBL/GenBank/DDBJ databases">
        <title>Genomes of two closely related lineages of the louse Polyplax serrata with different host specificities.</title>
        <authorList>
            <person name="Martinu J."/>
            <person name="Tarabai H."/>
            <person name="Stefka J."/>
            <person name="Hypsa V."/>
        </authorList>
    </citation>
    <scope>NUCLEOTIDE SEQUENCE [LARGE SCALE GENOMIC DNA]</scope>
    <source>
        <strain evidence="2">HR10_N</strain>
    </source>
</reference>
<dbReference type="EMBL" id="CP135136">
    <property type="protein sequence ID" value="WWR12133.1"/>
    <property type="molecule type" value="Genomic_DNA"/>
</dbReference>
<feature type="transmembrane region" description="Helical" evidence="1">
    <location>
        <begin position="6"/>
        <end position="23"/>
    </location>
</feature>
<name>A0ABZ2GXH0_9GAMM</name>
<keyword evidence="3" id="KW-1185">Reference proteome</keyword>
<organism evidence="2 3">
    <name type="scientific">Candidatus Legionella polyplacis</name>
    <dbReference type="NCBI Taxonomy" id="2005262"/>
    <lineage>
        <taxon>Bacteria</taxon>
        <taxon>Pseudomonadati</taxon>
        <taxon>Pseudomonadota</taxon>
        <taxon>Gammaproteobacteria</taxon>
        <taxon>Legionellales</taxon>
        <taxon>Legionellaceae</taxon>
        <taxon>Legionella</taxon>
    </lineage>
</organism>
<dbReference type="PANTHER" id="PTHR38602:SF1">
    <property type="entry name" value="INNER MEMBRANE PROTEIN"/>
    <property type="match status" value="1"/>
</dbReference>
<dbReference type="PANTHER" id="PTHR38602">
    <property type="entry name" value="INNER MEMBRANE PROTEIN-RELATED"/>
    <property type="match status" value="1"/>
</dbReference>
<keyword evidence="1" id="KW-0812">Transmembrane</keyword>
<accession>A0ABZ2GXH0</accession>
<keyword evidence="1" id="KW-1133">Transmembrane helix</keyword>
<dbReference type="InterPro" id="IPR019201">
    <property type="entry name" value="DUF2065"/>
</dbReference>
<dbReference type="Pfam" id="PF09838">
    <property type="entry name" value="DUF2065"/>
    <property type="match status" value="1"/>
</dbReference>
<keyword evidence="1" id="KW-0472">Membrane</keyword>
<evidence type="ECO:0000313" key="2">
    <source>
        <dbReference type="EMBL" id="WWR12133.1"/>
    </source>
</evidence>
<evidence type="ECO:0000256" key="1">
    <source>
        <dbReference type="SAM" id="Phobius"/>
    </source>
</evidence>
<dbReference type="Proteomes" id="UP001360424">
    <property type="component" value="Chromosome"/>
</dbReference>
<gene>
    <name evidence="2" type="ORF">RQL38_00630</name>
</gene>
<sequence length="65" mass="7623">MIDIFFSSLALVFVLEGLMLFIFSEKWKKLLQKIINQEEKTLKMVGFISMLIGVFLLTIVHQLFE</sequence>
<proteinExistence type="predicted"/>
<protein>
    <submittedName>
        <fullName evidence="2">DUF2065 domain-containing protein</fullName>
    </submittedName>
</protein>
<feature type="transmembrane region" description="Helical" evidence="1">
    <location>
        <begin position="44"/>
        <end position="64"/>
    </location>
</feature>